<evidence type="ECO:0000313" key="2">
    <source>
        <dbReference type="Proteomes" id="UP000553766"/>
    </source>
</evidence>
<sequence>MIRHRISVTKLIGDFLFSGCDCAEQKFRLACLASRPC</sequence>
<reference evidence="1 2" key="1">
    <citation type="submission" date="2020-08" db="EMBL/GenBank/DDBJ databases">
        <title>Genomic Encyclopedia of Type Strains, Phase IV (KMG-IV): sequencing the most valuable type-strain genomes for metagenomic binning, comparative biology and taxonomic classification.</title>
        <authorList>
            <person name="Goeker M."/>
        </authorList>
    </citation>
    <scope>NUCLEOTIDE SEQUENCE [LARGE SCALE GENOMIC DNA]</scope>
    <source>
        <strain evidence="1 2">DSM 103377</strain>
    </source>
</reference>
<dbReference type="AlphaFoldDB" id="A0A840WGH8"/>
<dbReference type="EMBL" id="JACIJS010000001">
    <property type="protein sequence ID" value="MBB5514248.1"/>
    <property type="molecule type" value="Genomic_DNA"/>
</dbReference>
<gene>
    <name evidence="1" type="ORF">FHS89_000246</name>
</gene>
<evidence type="ECO:0000313" key="1">
    <source>
        <dbReference type="EMBL" id="MBB5514248.1"/>
    </source>
</evidence>
<protein>
    <submittedName>
        <fullName evidence="1">Uncharacterized protein</fullName>
    </submittedName>
</protein>
<comment type="caution">
    <text evidence="1">The sequence shown here is derived from an EMBL/GenBank/DDBJ whole genome shotgun (WGS) entry which is preliminary data.</text>
</comment>
<keyword evidence="2" id="KW-1185">Reference proteome</keyword>
<name>A0A840WGH8_9RHOB</name>
<proteinExistence type="predicted"/>
<accession>A0A840WGH8</accession>
<organism evidence="1 2">
    <name type="scientific">Rubricella aquisinus</name>
    <dbReference type="NCBI Taxonomy" id="2028108"/>
    <lineage>
        <taxon>Bacteria</taxon>
        <taxon>Pseudomonadati</taxon>
        <taxon>Pseudomonadota</taxon>
        <taxon>Alphaproteobacteria</taxon>
        <taxon>Rhodobacterales</taxon>
        <taxon>Paracoccaceae</taxon>
        <taxon>Rubricella</taxon>
    </lineage>
</organism>
<dbReference type="Proteomes" id="UP000553766">
    <property type="component" value="Unassembled WGS sequence"/>
</dbReference>